<comment type="caution">
    <text evidence="10">The sequence shown here is derived from an EMBL/GenBank/DDBJ whole genome shotgun (WGS) entry which is preliminary data.</text>
</comment>
<dbReference type="InterPro" id="IPR017871">
    <property type="entry name" value="ABC_transporter-like_CS"/>
</dbReference>
<dbReference type="GO" id="GO:0005524">
    <property type="term" value="F:ATP binding"/>
    <property type="evidence" value="ECO:0007669"/>
    <property type="project" value="UniProtKB-KW"/>
</dbReference>
<dbReference type="InterPro" id="IPR003439">
    <property type="entry name" value="ABC_transporter-like_ATP-bd"/>
</dbReference>
<sequence length="499" mass="54732">MAEHVLEMAGITKVFPGVKAVDNVNFTLRKGEVHALLGENGAGKTTLMKILAGVYRPEQGKIVIDGQPVQINSRKKSQELGVGMIFQELSVLPNLNVAENLFLAKEKKKGMLLDNSLMEKEAQALLQSLGLSISPNQIVKNLSMGERQVIEIARAISSDAKIIVMDEPTSALTHDEQEKLFEIIQKLKARGTAIIYVSHRMDEIFKICDRITVLRDGKKIDTVDTKEADIKQIINMMIGDNEGFHESVIARKQTGKQTAAPILQVDRLTGTKFKNVSFKLYKGEILGIAGLLGSGRTEILRAICGLDPVSSGTITMNGTVRRIKSIQDAIRLGIIMVPEDRRNEGIIPGMSIRENVTLTNLPAFFPSGVIKSKTEHTVARRNITDLKIAPGDPEKKVGKLSGGNQQKVVISRCLNLNPQILLLDEPTQGIDIVAKTELYKLFRSLADQGMAIIVVSSELPELVSITDRTIVLYDGQVKTTLEDAEINNKSILYHATGGQ</sequence>
<evidence type="ECO:0000256" key="1">
    <source>
        <dbReference type="ARBA" id="ARBA00004202"/>
    </source>
</evidence>
<dbReference type="EMBL" id="WNZX01000005">
    <property type="protein sequence ID" value="MUG70686.1"/>
    <property type="molecule type" value="Genomic_DNA"/>
</dbReference>
<dbReference type="SUPFAM" id="SSF52540">
    <property type="entry name" value="P-loop containing nucleoside triphosphate hydrolases"/>
    <property type="match status" value="2"/>
</dbReference>
<dbReference type="GO" id="GO:0005886">
    <property type="term" value="C:plasma membrane"/>
    <property type="evidence" value="ECO:0007669"/>
    <property type="project" value="UniProtKB-SubCell"/>
</dbReference>
<dbReference type="RefSeq" id="WP_127607853.1">
    <property type="nucleotide sequence ID" value="NZ_JARTHJ010000097.1"/>
</dbReference>
<evidence type="ECO:0000256" key="3">
    <source>
        <dbReference type="ARBA" id="ARBA00022475"/>
    </source>
</evidence>
<proteinExistence type="predicted"/>
<dbReference type="Gene3D" id="3.40.50.300">
    <property type="entry name" value="P-loop containing nucleotide triphosphate hydrolases"/>
    <property type="match status" value="2"/>
</dbReference>
<evidence type="ECO:0000256" key="4">
    <source>
        <dbReference type="ARBA" id="ARBA00022737"/>
    </source>
</evidence>
<protein>
    <submittedName>
        <fullName evidence="10">ATP-binding cassette domain-containing protein</fullName>
    </submittedName>
</protein>
<dbReference type="CDD" id="cd03215">
    <property type="entry name" value="ABC_Carb_Monos_II"/>
    <property type="match status" value="1"/>
</dbReference>
<feature type="domain" description="ABC transporter" evidence="9">
    <location>
        <begin position="6"/>
        <end position="241"/>
    </location>
</feature>
<keyword evidence="8" id="KW-0472">Membrane</keyword>
<dbReference type="SMART" id="SM00382">
    <property type="entry name" value="AAA"/>
    <property type="match status" value="2"/>
</dbReference>
<dbReference type="Proteomes" id="UP000450917">
    <property type="component" value="Unassembled WGS sequence"/>
</dbReference>
<keyword evidence="4" id="KW-0677">Repeat</keyword>
<dbReference type="InterPro" id="IPR050107">
    <property type="entry name" value="ABC_carbohydrate_import_ATPase"/>
</dbReference>
<dbReference type="PANTHER" id="PTHR43790:SF9">
    <property type="entry name" value="GALACTOFURANOSE TRANSPORTER ATP-BINDING PROTEIN YTFR"/>
    <property type="match status" value="1"/>
</dbReference>
<dbReference type="PROSITE" id="PS00211">
    <property type="entry name" value="ABC_TRANSPORTER_1"/>
    <property type="match status" value="1"/>
</dbReference>
<keyword evidence="5" id="KW-0547">Nucleotide-binding</keyword>
<dbReference type="AlphaFoldDB" id="A0A7X2Z9E6"/>
<evidence type="ECO:0000259" key="9">
    <source>
        <dbReference type="PROSITE" id="PS50893"/>
    </source>
</evidence>
<dbReference type="GO" id="GO:0016887">
    <property type="term" value="F:ATP hydrolysis activity"/>
    <property type="evidence" value="ECO:0007669"/>
    <property type="project" value="InterPro"/>
</dbReference>
<accession>A0A7X2Z9E6</accession>
<keyword evidence="11" id="KW-1185">Reference proteome</keyword>
<evidence type="ECO:0000256" key="8">
    <source>
        <dbReference type="ARBA" id="ARBA00023136"/>
    </source>
</evidence>
<dbReference type="FunFam" id="3.40.50.300:FF:000127">
    <property type="entry name" value="Ribose import ATP-binding protein RbsA"/>
    <property type="match status" value="1"/>
</dbReference>
<dbReference type="InterPro" id="IPR027417">
    <property type="entry name" value="P-loop_NTPase"/>
</dbReference>
<evidence type="ECO:0000256" key="5">
    <source>
        <dbReference type="ARBA" id="ARBA00022741"/>
    </source>
</evidence>
<name>A0A7X2Z9E6_9BACL</name>
<keyword evidence="6 10" id="KW-0067">ATP-binding</keyword>
<dbReference type="InterPro" id="IPR003593">
    <property type="entry name" value="AAA+_ATPase"/>
</dbReference>
<evidence type="ECO:0000256" key="2">
    <source>
        <dbReference type="ARBA" id="ARBA00022448"/>
    </source>
</evidence>
<keyword evidence="3" id="KW-1003">Cell membrane</keyword>
<evidence type="ECO:0000313" key="10">
    <source>
        <dbReference type="EMBL" id="MUG70686.1"/>
    </source>
</evidence>
<dbReference type="Pfam" id="PF00005">
    <property type="entry name" value="ABC_tran"/>
    <property type="match status" value="2"/>
</dbReference>
<gene>
    <name evidence="10" type="ORF">GNP93_08325</name>
</gene>
<dbReference type="PROSITE" id="PS50893">
    <property type="entry name" value="ABC_TRANSPORTER_2"/>
    <property type="match status" value="2"/>
</dbReference>
<keyword evidence="2" id="KW-0813">Transport</keyword>
<dbReference type="PANTHER" id="PTHR43790">
    <property type="entry name" value="CARBOHYDRATE TRANSPORT ATP-BINDING PROTEIN MG119-RELATED"/>
    <property type="match status" value="1"/>
</dbReference>
<dbReference type="CDD" id="cd03216">
    <property type="entry name" value="ABC_Carb_Monos_I"/>
    <property type="match status" value="1"/>
</dbReference>
<organism evidence="10 11">
    <name type="scientific">Paenibacillus validus</name>
    <dbReference type="NCBI Taxonomy" id="44253"/>
    <lineage>
        <taxon>Bacteria</taxon>
        <taxon>Bacillati</taxon>
        <taxon>Bacillota</taxon>
        <taxon>Bacilli</taxon>
        <taxon>Bacillales</taxon>
        <taxon>Paenibacillaceae</taxon>
        <taxon>Paenibacillus</taxon>
    </lineage>
</organism>
<comment type="subcellular location">
    <subcellularLocation>
        <location evidence="1">Cell membrane</location>
        <topology evidence="1">Peripheral membrane protein</topology>
    </subcellularLocation>
</comment>
<feature type="domain" description="ABC transporter" evidence="9">
    <location>
        <begin position="249"/>
        <end position="499"/>
    </location>
</feature>
<reference evidence="10 11" key="1">
    <citation type="submission" date="2019-11" db="EMBL/GenBank/DDBJ databases">
        <title>Draft genome sequences of five Paenibacillus species of dairy origin.</title>
        <authorList>
            <person name="Olajide A.M."/>
            <person name="Chen S."/>
            <person name="Lapointe G."/>
        </authorList>
    </citation>
    <scope>NUCLEOTIDE SEQUENCE [LARGE SCALE GENOMIC DNA]</scope>
    <source>
        <strain evidence="10 11">2CS3</strain>
    </source>
</reference>
<keyword evidence="7" id="KW-1278">Translocase</keyword>
<evidence type="ECO:0000256" key="7">
    <source>
        <dbReference type="ARBA" id="ARBA00022967"/>
    </source>
</evidence>
<evidence type="ECO:0000256" key="6">
    <source>
        <dbReference type="ARBA" id="ARBA00022840"/>
    </source>
</evidence>
<evidence type="ECO:0000313" key="11">
    <source>
        <dbReference type="Proteomes" id="UP000450917"/>
    </source>
</evidence>